<feature type="compositionally biased region" description="Low complexity" evidence="1">
    <location>
        <begin position="82"/>
        <end position="100"/>
    </location>
</feature>
<evidence type="ECO:0000256" key="1">
    <source>
        <dbReference type="SAM" id="MobiDB-lite"/>
    </source>
</evidence>
<name>A0A7S1UTZ5_9STRA</name>
<accession>A0A7S1UTZ5</accession>
<feature type="region of interest" description="Disordered" evidence="1">
    <location>
        <begin position="234"/>
        <end position="283"/>
    </location>
</feature>
<dbReference type="InterPro" id="IPR036770">
    <property type="entry name" value="Ankyrin_rpt-contain_sf"/>
</dbReference>
<feature type="region of interest" description="Disordered" evidence="1">
    <location>
        <begin position="79"/>
        <end position="100"/>
    </location>
</feature>
<feature type="compositionally biased region" description="Polar residues" evidence="1">
    <location>
        <begin position="319"/>
        <end position="334"/>
    </location>
</feature>
<feature type="region of interest" description="Disordered" evidence="1">
    <location>
        <begin position="319"/>
        <end position="341"/>
    </location>
</feature>
<organism evidence="2">
    <name type="scientific">Grammatophora oceanica</name>
    <dbReference type="NCBI Taxonomy" id="210454"/>
    <lineage>
        <taxon>Eukaryota</taxon>
        <taxon>Sar</taxon>
        <taxon>Stramenopiles</taxon>
        <taxon>Ochrophyta</taxon>
        <taxon>Bacillariophyta</taxon>
        <taxon>Fragilariophyceae</taxon>
        <taxon>Fragilariophycidae</taxon>
        <taxon>Rhabdonematales</taxon>
        <taxon>Grammatophoraceae</taxon>
        <taxon>Grammatophora</taxon>
    </lineage>
</organism>
<feature type="region of interest" description="Disordered" evidence="1">
    <location>
        <begin position="504"/>
        <end position="527"/>
    </location>
</feature>
<reference evidence="2" key="1">
    <citation type="submission" date="2021-01" db="EMBL/GenBank/DDBJ databases">
        <authorList>
            <person name="Corre E."/>
            <person name="Pelletier E."/>
            <person name="Niang G."/>
            <person name="Scheremetjew M."/>
            <person name="Finn R."/>
            <person name="Kale V."/>
            <person name="Holt S."/>
            <person name="Cochrane G."/>
            <person name="Meng A."/>
            <person name="Brown T."/>
            <person name="Cohen L."/>
        </authorList>
    </citation>
    <scope>NUCLEOTIDE SEQUENCE</scope>
    <source>
        <strain evidence="2">CCMP 410</strain>
    </source>
</reference>
<feature type="compositionally biased region" description="Polar residues" evidence="1">
    <location>
        <begin position="234"/>
        <end position="259"/>
    </location>
</feature>
<dbReference type="EMBL" id="HBGK01014133">
    <property type="protein sequence ID" value="CAD9278384.1"/>
    <property type="molecule type" value="Transcribed_RNA"/>
</dbReference>
<evidence type="ECO:0008006" key="3">
    <source>
        <dbReference type="Google" id="ProtNLM"/>
    </source>
</evidence>
<sequence length="527" mass="55819">MNGNNLGGFVPGLPIGFGTNTSNGSGLRGMGSITMMQANAALLGSSDPKLGGLQGFDASQLAAVNAQAQANLMSSLNPTNVSSMGATGNGSTSSNSSGATSSLVQQQQAIIARQQELLMAQQFRKPAVVPSQKLMNSILPKPSAAGTLSSAGNRSSLTNDAQQAALTSRNIQNYLNLGIVQSRSNLDKNAPGSAENVAKGIANGLSGRIADLNSMSLASMSSLLVEAPVPTVMTSSPSINKIPTTLTNLRSGENNTAGSRDSRKHQRQEEDDELPPPSDMPSLLHQACHLYPDTTSVVLSALRCDPGSVRRRVFTSVSAGTDKTSGDNLSNNGDAQRKKKAKTEGCHYPINIALWSRASEEIIKLLAKEGRDVLNKKDGPEDCNALMNALYRYNPKAAQHTLKMIAILLKYGSNKLLEGTDRYKNLPLHVACLKGCNADFIQLLVQLNPPALCARNFHQQTPLDVAQRSQLCSDDVIDYLQKASFGCFEEQADHLDDVDATPVAVGSGGNVEDDDDDPLASLDPFSL</sequence>
<proteinExistence type="predicted"/>
<dbReference type="AlphaFoldDB" id="A0A7S1UTZ5"/>
<dbReference type="Gene3D" id="1.25.40.20">
    <property type="entry name" value="Ankyrin repeat-containing domain"/>
    <property type="match status" value="1"/>
</dbReference>
<protein>
    <recommendedName>
        <fullName evidence="3">ANK_REP_REGION domain-containing protein</fullName>
    </recommendedName>
</protein>
<gene>
    <name evidence="2" type="ORF">GOCE00092_LOCUS7293</name>
</gene>
<dbReference type="SUPFAM" id="SSF48403">
    <property type="entry name" value="Ankyrin repeat"/>
    <property type="match status" value="1"/>
</dbReference>
<evidence type="ECO:0000313" key="2">
    <source>
        <dbReference type="EMBL" id="CAD9278384.1"/>
    </source>
</evidence>